<sequence>MKVDYLIVGAGLAGVCFADFCWQNNKSFVVIDHGKRTSSQVAGGMFNPLVLKRFTSIWEADDQIALAHNFYPQAEKLLQDSFYYKVPIYRKFASIEEQNNWFLACDHPLTAPHLNVQLKKEEIPHIDSPFLFGEVYNTGFLNVGRFINAYQRFLKTHELFLEEEFIYEDVYMKSEGVIYKNVEAKHLIFAEGFSMHNNPFFNLLPLDGTKGELLYVRIPNLKLHSIVKSNIFIIPLGDDMYKIGATYDWADKTDVPTQQARAELLEGLEKLISCPYEVIDHVAGVRPTVKDRRPLVGAHYQYKNIHVLNGLGTRGVLLGPYLADKLYQNIENNVPLDHNINVARYYKKLQLIK</sequence>
<feature type="domain" description="FAD dependent oxidoreductase" evidence="1">
    <location>
        <begin position="4"/>
        <end position="324"/>
    </location>
</feature>
<dbReference type="InterPro" id="IPR036188">
    <property type="entry name" value="FAD/NAD-bd_sf"/>
</dbReference>
<dbReference type="SUPFAM" id="SSF51971">
    <property type="entry name" value="Nucleotide-binding domain"/>
    <property type="match status" value="1"/>
</dbReference>
<evidence type="ECO:0000313" key="2">
    <source>
        <dbReference type="EMBL" id="UUV21924.1"/>
    </source>
</evidence>
<accession>A0ABY5NTN0</accession>
<keyword evidence="3" id="KW-1185">Reference proteome</keyword>
<organism evidence="2 3">
    <name type="scientific">Paenimyroides aestuarii</name>
    <dbReference type="NCBI Taxonomy" id="2968490"/>
    <lineage>
        <taxon>Bacteria</taxon>
        <taxon>Pseudomonadati</taxon>
        <taxon>Bacteroidota</taxon>
        <taxon>Flavobacteriia</taxon>
        <taxon>Flavobacteriales</taxon>
        <taxon>Flavobacteriaceae</taxon>
        <taxon>Paenimyroides</taxon>
    </lineage>
</organism>
<dbReference type="Gene3D" id="3.50.50.60">
    <property type="entry name" value="FAD/NAD(P)-binding domain"/>
    <property type="match status" value="1"/>
</dbReference>
<dbReference type="Pfam" id="PF01266">
    <property type="entry name" value="DAO"/>
    <property type="match status" value="1"/>
</dbReference>
<evidence type="ECO:0000313" key="3">
    <source>
        <dbReference type="Proteomes" id="UP001317001"/>
    </source>
</evidence>
<dbReference type="PANTHER" id="PTHR13847">
    <property type="entry name" value="SARCOSINE DEHYDROGENASE-RELATED"/>
    <property type="match status" value="1"/>
</dbReference>
<dbReference type="SUPFAM" id="SSF54373">
    <property type="entry name" value="FAD-linked reductases, C-terminal domain"/>
    <property type="match status" value="1"/>
</dbReference>
<dbReference type="InterPro" id="IPR006076">
    <property type="entry name" value="FAD-dep_OxRdtase"/>
</dbReference>
<reference evidence="2 3" key="1">
    <citation type="submission" date="2022-08" db="EMBL/GenBank/DDBJ databases">
        <title>Myroides zhujiangensis sp. nov., a novel bacterium isolated from sediment in the Pearl River Estuary.</title>
        <authorList>
            <person name="Cui L."/>
        </authorList>
    </citation>
    <scope>NUCLEOTIDE SEQUENCE [LARGE SCALE GENOMIC DNA]</scope>
    <source>
        <strain evidence="2 3">SCSIO 72103</strain>
    </source>
</reference>
<dbReference type="EMBL" id="CP102382">
    <property type="protein sequence ID" value="UUV21924.1"/>
    <property type="molecule type" value="Genomic_DNA"/>
</dbReference>
<dbReference type="Proteomes" id="UP001317001">
    <property type="component" value="Chromosome"/>
</dbReference>
<proteinExistence type="predicted"/>
<dbReference type="RefSeq" id="WP_257499844.1">
    <property type="nucleotide sequence ID" value="NZ_CP102382.1"/>
</dbReference>
<protein>
    <submittedName>
        <fullName evidence="2">FAD-binding oxidoreductase</fullName>
    </submittedName>
</protein>
<gene>
    <name evidence="2" type="ORF">NPX36_02455</name>
</gene>
<evidence type="ECO:0000259" key="1">
    <source>
        <dbReference type="Pfam" id="PF01266"/>
    </source>
</evidence>
<name>A0ABY5NTN0_9FLAO</name>
<dbReference type="Gene3D" id="3.30.9.10">
    <property type="entry name" value="D-Amino Acid Oxidase, subunit A, domain 2"/>
    <property type="match status" value="1"/>
</dbReference>